<dbReference type="CDD" id="cd01948">
    <property type="entry name" value="EAL"/>
    <property type="match status" value="1"/>
</dbReference>
<keyword evidence="4" id="KW-0808">Transferase</keyword>
<dbReference type="SUPFAM" id="SSF55785">
    <property type="entry name" value="PYP-like sensor domain (PAS domain)"/>
    <property type="match status" value="2"/>
</dbReference>
<dbReference type="SMART" id="SM00086">
    <property type="entry name" value="PAC"/>
    <property type="match status" value="1"/>
</dbReference>
<name>A0ABX7FXP7_BRECH</name>
<organism evidence="13 14">
    <name type="scientific">Brevibacillus choshinensis</name>
    <dbReference type="NCBI Taxonomy" id="54911"/>
    <lineage>
        <taxon>Bacteria</taxon>
        <taxon>Bacillati</taxon>
        <taxon>Bacillota</taxon>
        <taxon>Bacilli</taxon>
        <taxon>Bacillales</taxon>
        <taxon>Paenibacillaceae</taxon>
        <taxon>Brevibacillus</taxon>
    </lineage>
</organism>
<sequence>MNEVTEPDEWESSLLSALIRHELFLHYQPMVDLKSGKVTGAEALLRWNHPEKGVLLPKDFFTCAEKGGALSSVEEWILHTACKQNKQWQDQGLPPFVVSVNISAFPLLHGDLVRAVEQALLDSGLEPKYLELEITEKMAMDAVRTIDILFQLKRIGISISVDDFGKGYSSLNYLKRFPIDKLKIDQSFVEQCLEDEKEESVVKTIIGMAKNLRLQVVAEGVETREQLLFLQQNLCDAAQGHLICRPISAGELTDHFSRVQEIVPAIGMGPDQIKQLWKKEVHSQARIELSEALKNQQGMTFKFTKIDERYIHTLCEGELMYRMGLNAEQVLGRELSAFLDSAEAERKTSFYERAWNGEENVNYEGCVNGVYYLAALRPIYQSGKVKEVLASCVDITDLKKTVEALRASEAKYRLIAENMSDIIVVLNRAGSITYTSPAVTTVLGVLPEELQDRQMLQFILPKEKEKVQHAVQKMMEEKLPTQLTFSSVHRNGTDVILEAKGTPVIDNQGEVQQIILIIRNITAQVHAEEFLRKIDKLAAVGHLAAGVAHEIRNPVTSIKGFVQLLRHDQGKQEYFDIMLAEFQQLENILREFVFLTQQRSAIYERVAIGKMLEDAIAPLRESCTNHTFKLHPGTALDLQIWCDPSQIRQLFDNLLSNSVNAMPNGGTVHIKVIPEEHDKVKIQIVDQGCGMSEERIKRLGEPFYSTKEKGTGLGLMISYKIMEYHGGYLHFTSEPEKGTTVEVVFPLEKVRSAT</sequence>
<dbReference type="CDD" id="cd00082">
    <property type="entry name" value="HisKA"/>
    <property type="match status" value="1"/>
</dbReference>
<dbReference type="PROSITE" id="PS50109">
    <property type="entry name" value="HIS_KIN"/>
    <property type="match status" value="1"/>
</dbReference>
<evidence type="ECO:0000259" key="11">
    <source>
        <dbReference type="PROSITE" id="PS50113"/>
    </source>
</evidence>
<dbReference type="InterPro" id="IPR036097">
    <property type="entry name" value="HisK_dim/P_sf"/>
</dbReference>
<dbReference type="Pfam" id="PF00512">
    <property type="entry name" value="HisKA"/>
    <property type="match status" value="1"/>
</dbReference>
<dbReference type="InterPro" id="IPR003594">
    <property type="entry name" value="HATPase_dom"/>
</dbReference>
<feature type="domain" description="EAL" evidence="12">
    <location>
        <begin position="7"/>
        <end position="260"/>
    </location>
</feature>
<dbReference type="PANTHER" id="PTHR44757:SF2">
    <property type="entry name" value="BIOFILM ARCHITECTURE MAINTENANCE PROTEIN MBAA"/>
    <property type="match status" value="1"/>
</dbReference>
<dbReference type="PANTHER" id="PTHR44757">
    <property type="entry name" value="DIGUANYLATE CYCLASE DGCP"/>
    <property type="match status" value="1"/>
</dbReference>
<keyword evidence="5" id="KW-0547">Nucleotide-binding</keyword>
<keyword evidence="8" id="KW-0902">Two-component regulatory system</keyword>
<dbReference type="SMART" id="SM00387">
    <property type="entry name" value="HATPase_c"/>
    <property type="match status" value="1"/>
</dbReference>
<keyword evidence="6" id="KW-0418">Kinase</keyword>
<dbReference type="PROSITE" id="PS50113">
    <property type="entry name" value="PAC"/>
    <property type="match status" value="1"/>
</dbReference>
<dbReference type="InterPro" id="IPR013656">
    <property type="entry name" value="PAS_4"/>
</dbReference>
<dbReference type="InterPro" id="IPR035919">
    <property type="entry name" value="EAL_sf"/>
</dbReference>
<dbReference type="InterPro" id="IPR001610">
    <property type="entry name" value="PAC"/>
</dbReference>
<accession>A0ABX7FXP7</accession>
<dbReference type="PROSITE" id="PS50112">
    <property type="entry name" value="PAS"/>
    <property type="match status" value="1"/>
</dbReference>
<dbReference type="Gene3D" id="1.10.287.130">
    <property type="match status" value="1"/>
</dbReference>
<feature type="domain" description="PAS" evidence="10">
    <location>
        <begin position="408"/>
        <end position="478"/>
    </location>
</feature>
<evidence type="ECO:0000256" key="8">
    <source>
        <dbReference type="ARBA" id="ARBA00023012"/>
    </source>
</evidence>
<dbReference type="PROSITE" id="PS50883">
    <property type="entry name" value="EAL"/>
    <property type="match status" value="1"/>
</dbReference>
<evidence type="ECO:0000259" key="10">
    <source>
        <dbReference type="PROSITE" id="PS50112"/>
    </source>
</evidence>
<evidence type="ECO:0000313" key="13">
    <source>
        <dbReference type="EMBL" id="QRG70586.1"/>
    </source>
</evidence>
<keyword evidence="14" id="KW-1185">Reference proteome</keyword>
<dbReference type="Pfam" id="PF08448">
    <property type="entry name" value="PAS_4"/>
    <property type="match status" value="1"/>
</dbReference>
<protein>
    <recommendedName>
        <fullName evidence="2">histidine kinase</fullName>
        <ecNumber evidence="2">2.7.13.3</ecNumber>
    </recommendedName>
</protein>
<dbReference type="PRINTS" id="PR00344">
    <property type="entry name" value="BCTRLSENSOR"/>
</dbReference>
<dbReference type="Pfam" id="PF13426">
    <property type="entry name" value="PAS_9"/>
    <property type="match status" value="1"/>
</dbReference>
<reference evidence="13 14" key="1">
    <citation type="submission" date="2021-01" db="EMBL/GenBank/DDBJ databases">
        <title>Identification of strong promoters based on the transcriptome of Brevibacillus choshinensis.</title>
        <authorList>
            <person name="Yao D."/>
            <person name="Zhang K."/>
            <person name="Wu J."/>
        </authorList>
    </citation>
    <scope>NUCLEOTIDE SEQUENCE [LARGE SCALE GENOMIC DNA]</scope>
    <source>
        <strain evidence="13 14">HPD31-SP3</strain>
    </source>
</reference>
<dbReference type="InterPro" id="IPR005467">
    <property type="entry name" value="His_kinase_dom"/>
</dbReference>
<evidence type="ECO:0000256" key="3">
    <source>
        <dbReference type="ARBA" id="ARBA00022553"/>
    </source>
</evidence>
<gene>
    <name evidence="13" type="ORF">JNE38_13735</name>
</gene>
<dbReference type="EMBL" id="CP069127">
    <property type="protein sequence ID" value="QRG70586.1"/>
    <property type="molecule type" value="Genomic_DNA"/>
</dbReference>
<dbReference type="SUPFAM" id="SSF141868">
    <property type="entry name" value="EAL domain-like"/>
    <property type="match status" value="1"/>
</dbReference>
<evidence type="ECO:0000256" key="2">
    <source>
        <dbReference type="ARBA" id="ARBA00012438"/>
    </source>
</evidence>
<dbReference type="InterPro" id="IPR001633">
    <property type="entry name" value="EAL_dom"/>
</dbReference>
<dbReference type="InterPro" id="IPR004358">
    <property type="entry name" value="Sig_transdc_His_kin-like_C"/>
</dbReference>
<dbReference type="InterPro" id="IPR003661">
    <property type="entry name" value="HisK_dim/P_dom"/>
</dbReference>
<feature type="domain" description="PAC" evidence="11">
    <location>
        <begin position="481"/>
        <end position="533"/>
    </location>
</feature>
<dbReference type="InterPro" id="IPR000014">
    <property type="entry name" value="PAS"/>
</dbReference>
<dbReference type="Proteomes" id="UP000596248">
    <property type="component" value="Chromosome"/>
</dbReference>
<comment type="catalytic activity">
    <reaction evidence="1">
        <text>ATP + protein L-histidine = ADP + protein N-phospho-L-histidine.</text>
        <dbReference type="EC" id="2.7.13.3"/>
    </reaction>
</comment>
<dbReference type="SUPFAM" id="SSF47384">
    <property type="entry name" value="Homodimeric domain of signal transducing histidine kinase"/>
    <property type="match status" value="1"/>
</dbReference>
<keyword evidence="3" id="KW-0597">Phosphoprotein</keyword>
<dbReference type="Gene3D" id="3.30.450.20">
    <property type="entry name" value="PAS domain"/>
    <property type="match status" value="2"/>
</dbReference>
<dbReference type="InterPro" id="IPR000700">
    <property type="entry name" value="PAS-assoc_C"/>
</dbReference>
<evidence type="ECO:0000256" key="6">
    <source>
        <dbReference type="ARBA" id="ARBA00022777"/>
    </source>
</evidence>
<dbReference type="SMART" id="SM00388">
    <property type="entry name" value="HisKA"/>
    <property type="match status" value="1"/>
</dbReference>
<evidence type="ECO:0000259" key="9">
    <source>
        <dbReference type="PROSITE" id="PS50109"/>
    </source>
</evidence>
<feature type="domain" description="Histidine kinase" evidence="9">
    <location>
        <begin position="546"/>
        <end position="749"/>
    </location>
</feature>
<dbReference type="SMART" id="SM00091">
    <property type="entry name" value="PAS"/>
    <property type="match status" value="1"/>
</dbReference>
<dbReference type="Gene3D" id="3.30.565.10">
    <property type="entry name" value="Histidine kinase-like ATPase, C-terminal domain"/>
    <property type="match status" value="1"/>
</dbReference>
<evidence type="ECO:0000256" key="1">
    <source>
        <dbReference type="ARBA" id="ARBA00000085"/>
    </source>
</evidence>
<dbReference type="CDD" id="cd00130">
    <property type="entry name" value="PAS"/>
    <property type="match status" value="1"/>
</dbReference>
<dbReference type="NCBIfam" id="TIGR00229">
    <property type="entry name" value="sensory_box"/>
    <property type="match status" value="1"/>
</dbReference>
<dbReference type="SUPFAM" id="SSF55874">
    <property type="entry name" value="ATPase domain of HSP90 chaperone/DNA topoisomerase II/histidine kinase"/>
    <property type="match status" value="1"/>
</dbReference>
<dbReference type="CDD" id="cd00075">
    <property type="entry name" value="HATPase"/>
    <property type="match status" value="1"/>
</dbReference>
<dbReference type="InterPro" id="IPR036890">
    <property type="entry name" value="HATPase_C_sf"/>
</dbReference>
<dbReference type="EC" id="2.7.13.3" evidence="2"/>
<evidence type="ECO:0000256" key="4">
    <source>
        <dbReference type="ARBA" id="ARBA00022679"/>
    </source>
</evidence>
<evidence type="ECO:0000259" key="12">
    <source>
        <dbReference type="PROSITE" id="PS50883"/>
    </source>
</evidence>
<dbReference type="Pfam" id="PF02518">
    <property type="entry name" value="HATPase_c"/>
    <property type="match status" value="1"/>
</dbReference>
<evidence type="ECO:0000313" key="14">
    <source>
        <dbReference type="Proteomes" id="UP000596248"/>
    </source>
</evidence>
<dbReference type="SMART" id="SM00052">
    <property type="entry name" value="EAL"/>
    <property type="match status" value="1"/>
</dbReference>
<keyword evidence="7" id="KW-0067">ATP-binding</keyword>
<dbReference type="InterPro" id="IPR052155">
    <property type="entry name" value="Biofilm_reg_signaling"/>
</dbReference>
<evidence type="ECO:0000256" key="7">
    <source>
        <dbReference type="ARBA" id="ARBA00022840"/>
    </source>
</evidence>
<dbReference type="Pfam" id="PF00563">
    <property type="entry name" value="EAL"/>
    <property type="match status" value="1"/>
</dbReference>
<proteinExistence type="predicted"/>
<dbReference type="Gene3D" id="3.20.20.450">
    <property type="entry name" value="EAL domain"/>
    <property type="match status" value="1"/>
</dbReference>
<evidence type="ECO:0000256" key="5">
    <source>
        <dbReference type="ARBA" id="ARBA00022741"/>
    </source>
</evidence>
<dbReference type="InterPro" id="IPR035965">
    <property type="entry name" value="PAS-like_dom_sf"/>
</dbReference>